<keyword evidence="6" id="KW-1185">Reference proteome</keyword>
<name>A0A4Q2UAR4_9HYPH</name>
<dbReference type="PANTHER" id="PTHR33154">
    <property type="entry name" value="TRANSCRIPTIONAL REGULATOR, ARSR FAMILY"/>
    <property type="match status" value="1"/>
</dbReference>
<evidence type="ECO:0000259" key="4">
    <source>
        <dbReference type="PROSITE" id="PS50987"/>
    </source>
</evidence>
<dbReference type="InterPro" id="IPR011991">
    <property type="entry name" value="ArsR-like_HTH"/>
</dbReference>
<protein>
    <submittedName>
        <fullName evidence="5">ArsR family transcriptional regulator</fullName>
    </submittedName>
</protein>
<dbReference type="OrthoDB" id="7192471at2"/>
<evidence type="ECO:0000313" key="5">
    <source>
        <dbReference type="EMBL" id="RYC33969.1"/>
    </source>
</evidence>
<accession>A0A4Q2UAR4</accession>
<dbReference type="Gene3D" id="1.10.10.10">
    <property type="entry name" value="Winged helix-like DNA-binding domain superfamily/Winged helix DNA-binding domain"/>
    <property type="match status" value="1"/>
</dbReference>
<feature type="domain" description="HTH arsR-type" evidence="4">
    <location>
        <begin position="8"/>
        <end position="101"/>
    </location>
</feature>
<dbReference type="SMART" id="SM00418">
    <property type="entry name" value="HTH_ARSR"/>
    <property type="match status" value="1"/>
</dbReference>
<dbReference type="Proteomes" id="UP000290759">
    <property type="component" value="Unassembled WGS sequence"/>
</dbReference>
<keyword evidence="3" id="KW-0804">Transcription</keyword>
<dbReference type="InterPro" id="IPR036388">
    <property type="entry name" value="WH-like_DNA-bd_sf"/>
</dbReference>
<evidence type="ECO:0000313" key="6">
    <source>
        <dbReference type="Proteomes" id="UP000290759"/>
    </source>
</evidence>
<dbReference type="PANTHER" id="PTHR33154:SF12">
    <property type="entry name" value="TRANSCRIPTIONAL REGULATORY PROTEIN"/>
    <property type="match status" value="1"/>
</dbReference>
<evidence type="ECO:0000256" key="1">
    <source>
        <dbReference type="ARBA" id="ARBA00023015"/>
    </source>
</evidence>
<organism evidence="5 6">
    <name type="scientific">Lichenibacterium minor</name>
    <dbReference type="NCBI Taxonomy" id="2316528"/>
    <lineage>
        <taxon>Bacteria</taxon>
        <taxon>Pseudomonadati</taxon>
        <taxon>Pseudomonadota</taxon>
        <taxon>Alphaproteobacteria</taxon>
        <taxon>Hyphomicrobiales</taxon>
        <taxon>Lichenihabitantaceae</taxon>
        <taxon>Lichenibacterium</taxon>
    </lineage>
</organism>
<comment type="caution">
    <text evidence="5">The sequence shown here is derived from an EMBL/GenBank/DDBJ whole genome shotgun (WGS) entry which is preliminary data.</text>
</comment>
<dbReference type="Pfam" id="PF12840">
    <property type="entry name" value="HTH_20"/>
    <property type="match status" value="1"/>
</dbReference>
<dbReference type="EMBL" id="QYBB01000001">
    <property type="protein sequence ID" value="RYC33969.1"/>
    <property type="molecule type" value="Genomic_DNA"/>
</dbReference>
<dbReference type="RefSeq" id="WP_129222829.1">
    <property type="nucleotide sequence ID" value="NZ_QYBB01000001.1"/>
</dbReference>
<dbReference type="PROSITE" id="PS50987">
    <property type="entry name" value="HTH_ARSR_2"/>
    <property type="match status" value="1"/>
</dbReference>
<keyword evidence="2" id="KW-0238">DNA-binding</keyword>
<sequence length="117" mass="12120">MSVAKGERVPPEPLRLERVLHALGDPVRLGIVRQLARDGESSCAALDGGRAKSTMSHHFRVLREAGLVRTRGLGTTHLNTLSRAEVDATFPGLLAAVLGGSAGAVEDREGGVGSAAS</sequence>
<dbReference type="InterPro" id="IPR001845">
    <property type="entry name" value="HTH_ArsR_DNA-bd_dom"/>
</dbReference>
<dbReference type="GO" id="GO:0003700">
    <property type="term" value="F:DNA-binding transcription factor activity"/>
    <property type="evidence" value="ECO:0007669"/>
    <property type="project" value="InterPro"/>
</dbReference>
<dbReference type="GO" id="GO:0003677">
    <property type="term" value="F:DNA binding"/>
    <property type="evidence" value="ECO:0007669"/>
    <property type="project" value="UniProtKB-KW"/>
</dbReference>
<reference evidence="5 6" key="1">
    <citation type="submission" date="2018-12" db="EMBL/GenBank/DDBJ databases">
        <authorList>
            <person name="Grouzdev D.S."/>
            <person name="Krutkina M.S."/>
        </authorList>
    </citation>
    <scope>NUCLEOTIDE SEQUENCE [LARGE SCALE GENOMIC DNA]</scope>
    <source>
        <strain evidence="5 6">RmlP026</strain>
    </source>
</reference>
<dbReference type="SUPFAM" id="SSF46785">
    <property type="entry name" value="Winged helix' DNA-binding domain"/>
    <property type="match status" value="1"/>
</dbReference>
<keyword evidence="1" id="KW-0805">Transcription regulation</keyword>
<proteinExistence type="predicted"/>
<dbReference type="InterPro" id="IPR051081">
    <property type="entry name" value="HTH_MetalResp_TranReg"/>
</dbReference>
<evidence type="ECO:0000256" key="2">
    <source>
        <dbReference type="ARBA" id="ARBA00023125"/>
    </source>
</evidence>
<reference evidence="5 6" key="2">
    <citation type="submission" date="2019-02" db="EMBL/GenBank/DDBJ databases">
        <title>'Lichenibacterium ramalinii' gen. nov. sp. nov., 'Lichenibacterium minor' gen. nov. sp. nov.</title>
        <authorList>
            <person name="Pankratov T."/>
        </authorList>
    </citation>
    <scope>NUCLEOTIDE SEQUENCE [LARGE SCALE GENOMIC DNA]</scope>
    <source>
        <strain evidence="5 6">RmlP026</strain>
    </source>
</reference>
<dbReference type="AlphaFoldDB" id="A0A4Q2UAR4"/>
<dbReference type="CDD" id="cd00090">
    <property type="entry name" value="HTH_ARSR"/>
    <property type="match status" value="1"/>
</dbReference>
<gene>
    <name evidence="5" type="ORF">D3273_01595</name>
</gene>
<evidence type="ECO:0000256" key="3">
    <source>
        <dbReference type="ARBA" id="ARBA00023163"/>
    </source>
</evidence>
<dbReference type="InterPro" id="IPR036390">
    <property type="entry name" value="WH_DNA-bd_sf"/>
</dbReference>